<keyword evidence="2" id="KW-0413">Isomerase</keyword>
<gene>
    <name evidence="2" type="ORF">J2S44_000055</name>
</gene>
<dbReference type="EMBL" id="JAVDYC010000001">
    <property type="protein sequence ID" value="MDR7319805.1"/>
    <property type="molecule type" value="Genomic_DNA"/>
</dbReference>
<dbReference type="Gene3D" id="3.10.310.10">
    <property type="entry name" value="Diaminopimelate Epimerase, Chain A, domain 1"/>
    <property type="match status" value="2"/>
</dbReference>
<organism evidence="2 3">
    <name type="scientific">Catenuloplanes niger</name>
    <dbReference type="NCBI Taxonomy" id="587534"/>
    <lineage>
        <taxon>Bacteria</taxon>
        <taxon>Bacillati</taxon>
        <taxon>Actinomycetota</taxon>
        <taxon>Actinomycetes</taxon>
        <taxon>Micromonosporales</taxon>
        <taxon>Micromonosporaceae</taxon>
        <taxon>Catenuloplanes</taxon>
    </lineage>
</organism>
<dbReference type="Proteomes" id="UP001183629">
    <property type="component" value="Unassembled WGS sequence"/>
</dbReference>
<dbReference type="RefSeq" id="WP_310407648.1">
    <property type="nucleotide sequence ID" value="NZ_JAVDYC010000001.1"/>
</dbReference>
<dbReference type="SFLD" id="SFLDS00028">
    <property type="entry name" value="Proline_Racemase"/>
    <property type="match status" value="1"/>
</dbReference>
<sequence length="330" mass="34600">MIGERVLTEDYHTGGEPFRIVADPPVRIDGDTVAERRVFAIGDPAVDRLRRMLCHEPRGHADMYGGLLVPPDDPGARLGVLFFHKDGFSTACGHGTIALGAWAVRTGRVEAPADGVTDVVIDVPSGRVTARVHTSAGQVRAVDFVSVPSFVVAPSVTVPTSRGPVPVAVSYGGALYAQLPASSVGLAVRPADLTTLIGIGREIKAALADHPAARHPSDARLSGIYGVIFHEEVAGPRHQRNVTIFADGEVDRSPCGSGTAARVATLAASGQLEPGADLLHESIVGSRFTARYATDGDAVLPVITGMAYPTGTHEFVIDPDDPMTPGFVLR</sequence>
<evidence type="ECO:0000313" key="2">
    <source>
        <dbReference type="EMBL" id="MDR7319805.1"/>
    </source>
</evidence>
<reference evidence="2 3" key="1">
    <citation type="submission" date="2023-07" db="EMBL/GenBank/DDBJ databases">
        <title>Sequencing the genomes of 1000 actinobacteria strains.</title>
        <authorList>
            <person name="Klenk H.-P."/>
        </authorList>
    </citation>
    <scope>NUCLEOTIDE SEQUENCE [LARGE SCALE GENOMIC DNA]</scope>
    <source>
        <strain evidence="2 3">DSM 44711</strain>
    </source>
</reference>
<proteinExistence type="inferred from homology"/>
<dbReference type="FunFam" id="3.10.310.10:FF:000003">
    <property type="entry name" value="Proline racemase"/>
    <property type="match status" value="1"/>
</dbReference>
<dbReference type="PANTHER" id="PTHR33442">
    <property type="entry name" value="TRANS-3-HYDROXY-L-PROLINE DEHYDRATASE"/>
    <property type="match status" value="1"/>
</dbReference>
<evidence type="ECO:0000256" key="1">
    <source>
        <dbReference type="ARBA" id="ARBA00007529"/>
    </source>
</evidence>
<dbReference type="Pfam" id="PF05544">
    <property type="entry name" value="Pro_racemase"/>
    <property type="match status" value="1"/>
</dbReference>
<evidence type="ECO:0000313" key="3">
    <source>
        <dbReference type="Proteomes" id="UP001183629"/>
    </source>
</evidence>
<dbReference type="PIRSF" id="PIRSF029792">
    <property type="entry name" value="Pro_racemase"/>
    <property type="match status" value="1"/>
</dbReference>
<dbReference type="InterPro" id="IPR008794">
    <property type="entry name" value="Pro_racemase_fam"/>
</dbReference>
<comment type="similarity">
    <text evidence="1">Belongs to the proline racemase family.</text>
</comment>
<comment type="caution">
    <text evidence="2">The sequence shown here is derived from an EMBL/GenBank/DDBJ whole genome shotgun (WGS) entry which is preliminary data.</text>
</comment>
<dbReference type="SUPFAM" id="SSF54506">
    <property type="entry name" value="Diaminopimelate epimerase-like"/>
    <property type="match status" value="1"/>
</dbReference>
<protein>
    <submittedName>
        <fullName evidence="2">Proline racemase/trans-L-3-hydroxyproline dehydratase</fullName>
        <ecNumber evidence="2">4.2.1.77</ecNumber>
        <ecNumber evidence="2">5.1.1.4</ecNumber>
    </submittedName>
</protein>
<dbReference type="GO" id="GO:0050346">
    <property type="term" value="F:trans-L-3-hydroxyproline dehydratase activity"/>
    <property type="evidence" value="ECO:0007669"/>
    <property type="project" value="UniProtKB-EC"/>
</dbReference>
<dbReference type="AlphaFoldDB" id="A0AAE3ZJH9"/>
<dbReference type="PANTHER" id="PTHR33442:SF1">
    <property type="entry name" value="TRANS-3-HYDROXY-L-PROLINE DEHYDRATASE"/>
    <property type="match status" value="1"/>
</dbReference>
<dbReference type="EC" id="5.1.1.4" evidence="2"/>
<accession>A0AAE3ZJH9</accession>
<keyword evidence="2" id="KW-0456">Lyase</keyword>
<dbReference type="EC" id="4.2.1.77" evidence="2"/>
<dbReference type="GO" id="GO:0018112">
    <property type="term" value="F:proline racemase activity"/>
    <property type="evidence" value="ECO:0007669"/>
    <property type="project" value="UniProtKB-EC"/>
</dbReference>
<keyword evidence="3" id="KW-1185">Reference proteome</keyword>
<name>A0AAE3ZJH9_9ACTN</name>